<evidence type="ECO:0008006" key="5">
    <source>
        <dbReference type="Google" id="ProtNLM"/>
    </source>
</evidence>
<protein>
    <recommendedName>
        <fullName evidence="5">DUF1707 domain-containing protein</fullName>
    </recommendedName>
</protein>
<dbReference type="EMBL" id="JACGZW010000004">
    <property type="protein sequence ID" value="MBB1154175.1"/>
    <property type="molecule type" value="Genomic_DNA"/>
</dbReference>
<name>A0A7W3VW20_9PSEU</name>
<evidence type="ECO:0000313" key="3">
    <source>
        <dbReference type="EMBL" id="MBB1154175.1"/>
    </source>
</evidence>
<evidence type="ECO:0000313" key="4">
    <source>
        <dbReference type="Proteomes" id="UP000526734"/>
    </source>
</evidence>
<proteinExistence type="predicted"/>
<dbReference type="AlphaFoldDB" id="A0A7W3VW20"/>
<organism evidence="3 4">
    <name type="scientific">Amycolatopsis dendrobii</name>
    <dbReference type="NCBI Taxonomy" id="2760662"/>
    <lineage>
        <taxon>Bacteria</taxon>
        <taxon>Bacillati</taxon>
        <taxon>Actinomycetota</taxon>
        <taxon>Actinomycetes</taxon>
        <taxon>Pseudonocardiales</taxon>
        <taxon>Pseudonocardiaceae</taxon>
        <taxon>Amycolatopsis</taxon>
    </lineage>
</organism>
<dbReference type="Proteomes" id="UP000526734">
    <property type="component" value="Unassembled WGS sequence"/>
</dbReference>
<sequence>MCDGFGPRRGRGAPSQAGARPGGRARGSGSIGIFRSGTSFSKLCKSYTDLVWGRANVSETNRFGFGKVTELDRKLAAAEVEHARSEGACDGQEAARRLARIRLAGSHAALRAAVEGRTSASPPPLLEAAPRLAFVLWVAVAAVNTLVWFGIGVIGGQWDPLWLLWVLLGGGLLAGGVWSVRDFDRRARASAGGAS</sequence>
<gene>
    <name evidence="3" type="ORF">H4281_13610</name>
</gene>
<keyword evidence="4" id="KW-1185">Reference proteome</keyword>
<evidence type="ECO:0000256" key="2">
    <source>
        <dbReference type="SAM" id="Phobius"/>
    </source>
</evidence>
<feature type="transmembrane region" description="Helical" evidence="2">
    <location>
        <begin position="132"/>
        <end position="155"/>
    </location>
</feature>
<evidence type="ECO:0000256" key="1">
    <source>
        <dbReference type="SAM" id="MobiDB-lite"/>
    </source>
</evidence>
<keyword evidence="2" id="KW-0472">Membrane</keyword>
<feature type="transmembrane region" description="Helical" evidence="2">
    <location>
        <begin position="161"/>
        <end position="180"/>
    </location>
</feature>
<comment type="caution">
    <text evidence="3">The sequence shown here is derived from an EMBL/GenBank/DDBJ whole genome shotgun (WGS) entry which is preliminary data.</text>
</comment>
<reference evidence="3 4" key="1">
    <citation type="submission" date="2020-08" db="EMBL/GenBank/DDBJ databases">
        <title>Amycolatopsis sp. nov. DR6-1 isolated from Dendrobium heterocarpum.</title>
        <authorList>
            <person name="Tedsree N."/>
            <person name="Kuncharoen N."/>
            <person name="Likhitwitayawuid K."/>
            <person name="Tanasupawat S."/>
        </authorList>
    </citation>
    <scope>NUCLEOTIDE SEQUENCE [LARGE SCALE GENOMIC DNA]</scope>
    <source>
        <strain evidence="3 4">DR6-1</strain>
    </source>
</reference>
<keyword evidence="2" id="KW-1133">Transmembrane helix</keyword>
<feature type="compositionally biased region" description="Gly residues" evidence="1">
    <location>
        <begin position="20"/>
        <end position="30"/>
    </location>
</feature>
<feature type="region of interest" description="Disordered" evidence="1">
    <location>
        <begin position="1"/>
        <end position="30"/>
    </location>
</feature>
<keyword evidence="2" id="KW-0812">Transmembrane</keyword>
<accession>A0A7W3VW20</accession>